<evidence type="ECO:0000259" key="4">
    <source>
        <dbReference type="PROSITE" id="PS00662"/>
    </source>
</evidence>
<dbReference type="InterPro" id="IPR003593">
    <property type="entry name" value="AAA+_ATPase"/>
</dbReference>
<dbReference type="Pfam" id="PF00437">
    <property type="entry name" value="T2SSE"/>
    <property type="match status" value="1"/>
</dbReference>
<accession>A0ABX7M1F2</accession>
<evidence type="ECO:0000256" key="3">
    <source>
        <dbReference type="ARBA" id="ARBA00022840"/>
    </source>
</evidence>
<keyword evidence="6" id="KW-1185">Reference proteome</keyword>
<dbReference type="PANTHER" id="PTHR30258">
    <property type="entry name" value="TYPE II SECRETION SYSTEM PROTEIN GSPE-RELATED"/>
    <property type="match status" value="1"/>
</dbReference>
<dbReference type="SUPFAM" id="SSF160246">
    <property type="entry name" value="EspE N-terminal domain-like"/>
    <property type="match status" value="1"/>
</dbReference>
<evidence type="ECO:0000313" key="6">
    <source>
        <dbReference type="Proteomes" id="UP000663570"/>
    </source>
</evidence>
<comment type="similarity">
    <text evidence="1">Belongs to the GSP E family.</text>
</comment>
<evidence type="ECO:0000256" key="2">
    <source>
        <dbReference type="ARBA" id="ARBA00022741"/>
    </source>
</evidence>
<dbReference type="Gene3D" id="3.30.450.90">
    <property type="match status" value="1"/>
</dbReference>
<dbReference type="SUPFAM" id="SSF52540">
    <property type="entry name" value="P-loop containing nucleoside triphosphate hydrolases"/>
    <property type="match status" value="1"/>
</dbReference>
<dbReference type="PROSITE" id="PS00662">
    <property type="entry name" value="T2SP_E"/>
    <property type="match status" value="1"/>
</dbReference>
<protein>
    <submittedName>
        <fullName evidence="5">Flp pilus assembly complex ATPase component TadA</fullName>
    </submittedName>
</protein>
<dbReference type="Pfam" id="PF05157">
    <property type="entry name" value="MshEN"/>
    <property type="match status" value="1"/>
</dbReference>
<sequence>MVLRSENATLGNGIVEVSARDEVPRLRIGELLLKAELISEEELDQALVMQQRAPGERIGALLIKRGAISEDAFLPVLAEQLGLRLLEPATLLEYKEAVRTTMAEARMALRWGRQHMVAVWRSDDEVLHVAAKDPIKSSMREIVRAQFPNAGLYAWQLCRTRDLERLFDEIERSEGARSVNLNELHHLKELAEEAPIVELVNSLFARATDARASDIHVEPEEFGFSVRARVDGVLKAIEAYSREKFDAVVSRIKLISELDIAERRLPQDGRFTIRAGGIESDVRVSVIPGVWGESIVMRLLPKERGGDFSLDALGMEPDHRAIFEHWISEPHGIVLVTGPTGSGKSTSLYTALTLANDRTNKIITVEDPVEFHLDGVTQIQVQPEIGYTFASALRAILRHDPDIVMIGEIRDLETAQIAVQASLTGHMVFSTLHTNDALSAFNRLIDMGVEPFLVASSLRGVLAQRLVRRLCPACSERGVATPEQVALLDRVLSLEQRALLGDANVRRPVGCDSCLGSGFRGRIGIYEFLPVSDSMRAAIAARSVTLDALTEGERAQWRTLSGDGLIKVWRGVTTFAEVMRVAGSEGV</sequence>
<dbReference type="Gene3D" id="3.40.50.300">
    <property type="entry name" value="P-loop containing nucleotide triphosphate hydrolases"/>
    <property type="match status" value="1"/>
</dbReference>
<dbReference type="SMART" id="SM00382">
    <property type="entry name" value="AAA"/>
    <property type="match status" value="1"/>
</dbReference>
<dbReference type="Proteomes" id="UP000663570">
    <property type="component" value="Chromosome"/>
</dbReference>
<dbReference type="InterPro" id="IPR007831">
    <property type="entry name" value="T2SS_GspE_N"/>
</dbReference>
<dbReference type="EMBL" id="CP071060">
    <property type="protein sequence ID" value="QSI75597.1"/>
    <property type="molecule type" value="Genomic_DNA"/>
</dbReference>
<dbReference type="RefSeq" id="WP_206253309.1">
    <property type="nucleotide sequence ID" value="NZ_CP071060.1"/>
</dbReference>
<reference evidence="5 6" key="1">
    <citation type="submission" date="2021-02" db="EMBL/GenBank/DDBJ databases">
        <title>Niveibacterium changnyeongensis HC41.</title>
        <authorList>
            <person name="Kang M."/>
        </authorList>
    </citation>
    <scope>NUCLEOTIDE SEQUENCE [LARGE SCALE GENOMIC DNA]</scope>
    <source>
        <strain evidence="5 6">HC41</strain>
    </source>
</reference>
<dbReference type="InterPro" id="IPR037257">
    <property type="entry name" value="T2SS_E_N_sf"/>
</dbReference>
<evidence type="ECO:0000313" key="5">
    <source>
        <dbReference type="EMBL" id="QSI75597.1"/>
    </source>
</evidence>
<evidence type="ECO:0000256" key="1">
    <source>
        <dbReference type="ARBA" id="ARBA00006611"/>
    </source>
</evidence>
<proteinExistence type="inferred from homology"/>
<gene>
    <name evidence="5" type="primary">tadA</name>
    <name evidence="5" type="ORF">JY500_13970</name>
</gene>
<keyword evidence="3" id="KW-0067">ATP-binding</keyword>
<name>A0ABX7M1F2_9RHOO</name>
<feature type="domain" description="Bacterial type II secretion system protein E" evidence="4">
    <location>
        <begin position="397"/>
        <end position="411"/>
    </location>
</feature>
<dbReference type="CDD" id="cd01129">
    <property type="entry name" value="PulE-GspE-like"/>
    <property type="match status" value="1"/>
</dbReference>
<dbReference type="InterPro" id="IPR027417">
    <property type="entry name" value="P-loop_NTPase"/>
</dbReference>
<organism evidence="5 6">
    <name type="scientific">Niveibacterium microcysteis</name>
    <dbReference type="NCBI Taxonomy" id="2811415"/>
    <lineage>
        <taxon>Bacteria</taxon>
        <taxon>Pseudomonadati</taxon>
        <taxon>Pseudomonadota</taxon>
        <taxon>Betaproteobacteria</taxon>
        <taxon>Rhodocyclales</taxon>
        <taxon>Rhodocyclaceae</taxon>
        <taxon>Niveibacterium</taxon>
    </lineage>
</organism>
<dbReference type="InterPro" id="IPR001482">
    <property type="entry name" value="T2SS/T4SS_dom"/>
</dbReference>
<dbReference type="PANTHER" id="PTHR30258:SF2">
    <property type="entry name" value="COMG OPERON PROTEIN 1"/>
    <property type="match status" value="1"/>
</dbReference>
<keyword evidence="2" id="KW-0547">Nucleotide-binding</keyword>